<dbReference type="CDD" id="cd00922">
    <property type="entry name" value="Cyt_c_Oxidase_IV"/>
    <property type="match status" value="1"/>
</dbReference>
<keyword evidence="7 10" id="KW-1133">Transmembrane helix</keyword>
<dbReference type="Pfam" id="PF02936">
    <property type="entry name" value="COX4"/>
    <property type="match status" value="1"/>
</dbReference>
<keyword evidence="8 10" id="KW-0496">Mitochondrion</keyword>
<keyword evidence="6 10" id="KW-0999">Mitochondrion inner membrane</keyword>
<name>A0A6P6P5E0_CARAU</name>
<evidence type="ECO:0000256" key="6">
    <source>
        <dbReference type="ARBA" id="ARBA00022792"/>
    </source>
</evidence>
<accession>A0A6P6P5E0</accession>
<evidence type="ECO:0000313" key="11">
    <source>
        <dbReference type="Proteomes" id="UP000515129"/>
    </source>
</evidence>
<comment type="similarity">
    <text evidence="3 10">Belongs to the cytochrome c oxidase IV family.</text>
</comment>
<reference evidence="12" key="1">
    <citation type="submission" date="2025-08" db="UniProtKB">
        <authorList>
            <consortium name="RefSeq"/>
        </authorList>
    </citation>
    <scope>IDENTIFICATION</scope>
    <source>
        <strain evidence="12">Wakin</strain>
        <tissue evidence="12">Muscle</tissue>
    </source>
</reference>
<evidence type="ECO:0000256" key="10">
    <source>
        <dbReference type="RuleBase" id="RU367145"/>
    </source>
</evidence>
<comment type="pathway">
    <text evidence="2 10">Energy metabolism; oxidative phosphorylation.</text>
</comment>
<evidence type="ECO:0000256" key="4">
    <source>
        <dbReference type="ARBA" id="ARBA00011485"/>
    </source>
</evidence>
<feature type="transmembrane region" description="Helical" evidence="10">
    <location>
        <begin position="181"/>
        <end position="200"/>
    </location>
</feature>
<comment type="function">
    <text evidence="10">Component of the cytochrome c oxidase, the last enzyme in the mitochondrial electron transport chain which drives oxidative phosphorylation.</text>
</comment>
<keyword evidence="11" id="KW-1185">Reference proteome</keyword>
<sequence length="246" mass="27926">MFTCTVSPTRSLSLSLSLSFHSPPTRVFSRSVSVNSPSRDIRIKLCTFFPPCIFLFVILSSLSSCLRKTMLHVTAGRIAGLLSRRGGAAFSSSSSRMASHGHVGVTEQADMSVPLYCDRLDTPLPDRPYKDTLSAADESLKQKEKGPWNSLSKEEKLTLYRMMFNETYAEMKKPTGEWKTVWGGIFFFIGLTGLVVLWQTHYVYPPQPPTFEDEWQAMQVKRMLDMRVNPVEGFSAKWDYEKGQWK</sequence>
<organism evidence="11 12">
    <name type="scientific">Carassius auratus</name>
    <name type="common">Goldfish</name>
    <dbReference type="NCBI Taxonomy" id="7957"/>
    <lineage>
        <taxon>Eukaryota</taxon>
        <taxon>Metazoa</taxon>
        <taxon>Chordata</taxon>
        <taxon>Craniata</taxon>
        <taxon>Vertebrata</taxon>
        <taxon>Euteleostomi</taxon>
        <taxon>Actinopterygii</taxon>
        <taxon>Neopterygii</taxon>
        <taxon>Teleostei</taxon>
        <taxon>Ostariophysi</taxon>
        <taxon>Cypriniformes</taxon>
        <taxon>Cyprinidae</taxon>
        <taxon>Cyprininae</taxon>
        <taxon>Carassius</taxon>
    </lineage>
</organism>
<evidence type="ECO:0000256" key="1">
    <source>
        <dbReference type="ARBA" id="ARBA00004434"/>
    </source>
</evidence>
<comment type="subunit">
    <text evidence="4">Component of the cytochrome c oxidase (complex IV, CIV), a multisubunit enzyme composed of 14 subunits. The complex is composed of a catalytic core of 3 subunits MT-CO1, MT-CO2 and MT-CO3, encoded in the mitochondrial DNA, and 11 supernumerary subunits COX4I, COX5A, COX5B, COX6A, COX6B, COX6C, COX7A, COX7B, COX7C, COX8 and NDUFA4, which are encoded in the nuclear genome. The complex exists as a monomer or a dimer and forms supercomplexes (SCs) in the inner mitochondrial membrane with NADH-ubiquinone oxidoreductase (complex I, CI) and ubiquinol-cytochrome c oxidoreductase (cytochrome b-c1 complex, complex III, CIII), resulting in different assemblies (supercomplex SCI(1)III(2)IV(1) and megacomplex MCI(2)III(2)IV(2)).</text>
</comment>
<dbReference type="KEGG" id="caua:113094754"/>
<dbReference type="GeneID" id="113094754"/>
<comment type="caution">
    <text evidence="10">Lacks conserved residue(s) required for the propagation of feature annotation.</text>
</comment>
<evidence type="ECO:0000256" key="7">
    <source>
        <dbReference type="ARBA" id="ARBA00022989"/>
    </source>
</evidence>
<dbReference type="GO" id="GO:0005743">
    <property type="term" value="C:mitochondrial inner membrane"/>
    <property type="evidence" value="ECO:0007669"/>
    <property type="project" value="UniProtKB-SubCell"/>
</dbReference>
<dbReference type="GO" id="GO:0006123">
    <property type="term" value="P:mitochondrial electron transport, cytochrome c to oxygen"/>
    <property type="evidence" value="ECO:0007669"/>
    <property type="project" value="InterPro"/>
</dbReference>
<dbReference type="Gene3D" id="1.10.442.10">
    <property type="entry name" value="Cytochrome c oxidase subunit IV"/>
    <property type="match status" value="1"/>
</dbReference>
<keyword evidence="9 10" id="KW-0472">Membrane</keyword>
<keyword evidence="5 10" id="KW-0812">Transmembrane</keyword>
<feature type="transmembrane region" description="Helical" evidence="10">
    <location>
        <begin position="48"/>
        <end position="66"/>
    </location>
</feature>
<dbReference type="PANTHER" id="PTHR10707">
    <property type="entry name" value="CYTOCHROME C OXIDASE SUBUNIT IV"/>
    <property type="match status" value="1"/>
</dbReference>
<evidence type="ECO:0000313" key="12">
    <source>
        <dbReference type="RefSeq" id="XP_026116192.1"/>
    </source>
</evidence>
<dbReference type="PRINTS" id="PR01873">
    <property type="entry name" value="CYTCOXIDASE4"/>
</dbReference>
<comment type="subcellular location">
    <subcellularLocation>
        <location evidence="1 10">Mitochondrion inner membrane</location>
        <topology evidence="1 10">Single-pass membrane protein</topology>
    </subcellularLocation>
</comment>
<proteinExistence type="inferred from homology"/>
<evidence type="ECO:0000256" key="9">
    <source>
        <dbReference type="ARBA" id="ARBA00023136"/>
    </source>
</evidence>
<evidence type="ECO:0000256" key="5">
    <source>
        <dbReference type="ARBA" id="ARBA00022692"/>
    </source>
</evidence>
<gene>
    <name evidence="12" type="primary">LOC113094754</name>
</gene>
<dbReference type="GO" id="GO:0045277">
    <property type="term" value="C:respiratory chain complex IV"/>
    <property type="evidence" value="ECO:0007669"/>
    <property type="project" value="InterPro"/>
</dbReference>
<dbReference type="InterPro" id="IPR004203">
    <property type="entry name" value="Cyt_c_oxidase_su4_fam"/>
</dbReference>
<evidence type="ECO:0000256" key="2">
    <source>
        <dbReference type="ARBA" id="ARBA00004673"/>
    </source>
</evidence>
<evidence type="ECO:0000256" key="3">
    <source>
        <dbReference type="ARBA" id="ARBA00008135"/>
    </source>
</evidence>
<dbReference type="PANTHER" id="PTHR10707:SF15">
    <property type="entry name" value="CYTOCHROME C OXIDASE SUBUNIT 4"/>
    <property type="match status" value="1"/>
</dbReference>
<dbReference type="OrthoDB" id="186013at2759"/>
<dbReference type="Proteomes" id="UP000515129">
    <property type="component" value="Unplaced"/>
</dbReference>
<dbReference type="InterPro" id="IPR013288">
    <property type="entry name" value="Cyt_c_oxidase_su4"/>
</dbReference>
<dbReference type="InterPro" id="IPR036639">
    <property type="entry name" value="Cyt_c_oxidase_su4_sf"/>
</dbReference>
<dbReference type="SUPFAM" id="SSF81406">
    <property type="entry name" value="Mitochondrial cytochrome c oxidase subunit IV"/>
    <property type="match status" value="1"/>
</dbReference>
<dbReference type="FunFam" id="1.10.442.10:FF:000001">
    <property type="entry name" value="Cytochrome c oxidase subunit 4 isoform 1"/>
    <property type="match status" value="1"/>
</dbReference>
<protein>
    <recommendedName>
        <fullName evidence="10">Cytochrome c oxidase subunit 4</fullName>
    </recommendedName>
</protein>
<evidence type="ECO:0000256" key="8">
    <source>
        <dbReference type="ARBA" id="ARBA00023128"/>
    </source>
</evidence>
<dbReference type="AlphaFoldDB" id="A0A6P6P5E0"/>
<dbReference type="UniPathway" id="UPA00705"/>
<dbReference type="RefSeq" id="XP_026116192.1">
    <property type="nucleotide sequence ID" value="XM_026260407.1"/>
</dbReference>